<evidence type="ECO:0000313" key="1">
    <source>
        <dbReference type="EMBL" id="KAK9162923.1"/>
    </source>
</evidence>
<comment type="caution">
    <text evidence="1">The sequence shown here is derived from an EMBL/GenBank/DDBJ whole genome shotgun (WGS) entry which is preliminary data.</text>
</comment>
<evidence type="ECO:0000313" key="2">
    <source>
        <dbReference type="Proteomes" id="UP001420932"/>
    </source>
</evidence>
<proteinExistence type="predicted"/>
<gene>
    <name evidence="1" type="ORF">Syun_003825</name>
</gene>
<accession>A0AAP0Q0K8</accession>
<dbReference type="Proteomes" id="UP001420932">
    <property type="component" value="Unassembled WGS sequence"/>
</dbReference>
<dbReference type="EMBL" id="JBBNAF010000002">
    <property type="protein sequence ID" value="KAK9162923.1"/>
    <property type="molecule type" value="Genomic_DNA"/>
</dbReference>
<protein>
    <submittedName>
        <fullName evidence="1">Uncharacterized protein</fullName>
    </submittedName>
</protein>
<dbReference type="AlphaFoldDB" id="A0AAP0Q0K8"/>
<organism evidence="1 2">
    <name type="scientific">Stephania yunnanensis</name>
    <dbReference type="NCBI Taxonomy" id="152371"/>
    <lineage>
        <taxon>Eukaryota</taxon>
        <taxon>Viridiplantae</taxon>
        <taxon>Streptophyta</taxon>
        <taxon>Embryophyta</taxon>
        <taxon>Tracheophyta</taxon>
        <taxon>Spermatophyta</taxon>
        <taxon>Magnoliopsida</taxon>
        <taxon>Ranunculales</taxon>
        <taxon>Menispermaceae</taxon>
        <taxon>Menispermoideae</taxon>
        <taxon>Cissampelideae</taxon>
        <taxon>Stephania</taxon>
    </lineage>
</organism>
<keyword evidence="2" id="KW-1185">Reference proteome</keyword>
<sequence>MRLMKASPVVITSHFNVPSTHIARILMHYLVVCETHLPEYVCVYTPRIRGVKTQTGTRLESRADTATGVDAGPQLGLPAPASISCLDNHVHGTLSM</sequence>
<name>A0AAP0Q0K8_9MAGN</name>
<reference evidence="1 2" key="1">
    <citation type="submission" date="2024-01" db="EMBL/GenBank/DDBJ databases">
        <title>Genome assemblies of Stephania.</title>
        <authorList>
            <person name="Yang L."/>
        </authorList>
    </citation>
    <scope>NUCLEOTIDE SEQUENCE [LARGE SCALE GENOMIC DNA]</scope>
    <source>
        <strain evidence="1">YNDBR</strain>
        <tissue evidence="1">Leaf</tissue>
    </source>
</reference>